<sequence>MIESRTVVETASGPRLIRRLCKHWAHRLEIDADQGRVVFDGGVCHMRATEERLEVRLEASDAERLARLQGVVASHLERLAGKERLSIVWP</sequence>
<proteinExistence type="predicted"/>
<evidence type="ECO:0000313" key="2">
    <source>
        <dbReference type="Proteomes" id="UP001202117"/>
    </source>
</evidence>
<comment type="caution">
    <text evidence="1">The sequence shown here is derived from an EMBL/GenBank/DDBJ whole genome shotgun (WGS) entry which is preliminary data.</text>
</comment>
<dbReference type="Gene3D" id="3.30.310.50">
    <property type="entry name" value="Alpha-D-phosphohexomutase, C-terminal domain"/>
    <property type="match status" value="1"/>
</dbReference>
<dbReference type="InterPro" id="IPR036900">
    <property type="entry name" value="A-D-PHexomutase_C_sf"/>
</dbReference>
<dbReference type="Proteomes" id="UP001202117">
    <property type="component" value="Unassembled WGS sequence"/>
</dbReference>
<dbReference type="RefSeq" id="WP_240568942.1">
    <property type="nucleotide sequence ID" value="NZ_JAKVPY010000017.1"/>
</dbReference>
<organism evidence="1 2">
    <name type="scientific">Halomonas flagellata</name>
    <dbReference type="NCBI Taxonomy" id="2920385"/>
    <lineage>
        <taxon>Bacteria</taxon>
        <taxon>Pseudomonadati</taxon>
        <taxon>Pseudomonadota</taxon>
        <taxon>Gammaproteobacteria</taxon>
        <taxon>Oceanospirillales</taxon>
        <taxon>Halomonadaceae</taxon>
        <taxon>Halomonas</taxon>
    </lineage>
</organism>
<dbReference type="EMBL" id="JAKVPY010000017">
    <property type="protein sequence ID" value="MCH4564278.1"/>
    <property type="molecule type" value="Genomic_DNA"/>
</dbReference>
<dbReference type="SUPFAM" id="SSF55957">
    <property type="entry name" value="Phosphoglucomutase, C-terminal domain"/>
    <property type="match status" value="1"/>
</dbReference>
<name>A0ABS9RWQ5_9GAMM</name>
<protein>
    <submittedName>
        <fullName evidence="1">DUF2218 domain-containing protein</fullName>
    </submittedName>
</protein>
<evidence type="ECO:0000313" key="1">
    <source>
        <dbReference type="EMBL" id="MCH4564278.1"/>
    </source>
</evidence>
<dbReference type="InterPro" id="IPR014543">
    <property type="entry name" value="UCP028291"/>
</dbReference>
<reference evidence="1 2" key="1">
    <citation type="submission" date="2022-02" db="EMBL/GenBank/DDBJ databases">
        <title>Halomonas fukangensis sp. nov., a halophilic bacterium isolated from a bulk soil of Kalidium foliatum at Fukang.</title>
        <authorList>
            <person name="Huang Y."/>
        </authorList>
    </citation>
    <scope>NUCLEOTIDE SEQUENCE [LARGE SCALE GENOMIC DNA]</scope>
    <source>
        <strain evidence="1 2">EGI 63088</strain>
    </source>
</reference>
<gene>
    <name evidence="1" type="ORF">MKP05_14280</name>
</gene>
<dbReference type="Pfam" id="PF09981">
    <property type="entry name" value="DUF2218"/>
    <property type="match status" value="1"/>
</dbReference>
<accession>A0ABS9RWQ5</accession>
<keyword evidence="2" id="KW-1185">Reference proteome</keyword>